<comment type="caution">
    <text evidence="9">The sequence shown here is derived from an EMBL/GenBank/DDBJ whole genome shotgun (WGS) entry which is preliminary data.</text>
</comment>
<keyword evidence="2 7" id="KW-0812">Transmembrane</keyword>
<feature type="domain" description="Rhodopsin" evidence="8">
    <location>
        <begin position="40"/>
        <end position="286"/>
    </location>
</feature>
<gene>
    <name evidence="9" type="ORF">B0H63DRAFT_448765</name>
</gene>
<organism evidence="9 10">
    <name type="scientific">Podospora didyma</name>
    <dbReference type="NCBI Taxonomy" id="330526"/>
    <lineage>
        <taxon>Eukaryota</taxon>
        <taxon>Fungi</taxon>
        <taxon>Dikarya</taxon>
        <taxon>Ascomycota</taxon>
        <taxon>Pezizomycotina</taxon>
        <taxon>Sordariomycetes</taxon>
        <taxon>Sordariomycetidae</taxon>
        <taxon>Sordariales</taxon>
        <taxon>Podosporaceae</taxon>
        <taxon>Podospora</taxon>
    </lineage>
</organism>
<feature type="transmembrane region" description="Helical" evidence="7">
    <location>
        <begin position="223"/>
        <end position="244"/>
    </location>
</feature>
<evidence type="ECO:0000256" key="5">
    <source>
        <dbReference type="ARBA" id="ARBA00038359"/>
    </source>
</evidence>
<dbReference type="EMBL" id="JAULSW010000003">
    <property type="protein sequence ID" value="KAK3387980.1"/>
    <property type="molecule type" value="Genomic_DNA"/>
</dbReference>
<comment type="subcellular location">
    <subcellularLocation>
        <location evidence="1">Membrane</location>
        <topology evidence="1">Multi-pass membrane protein</topology>
    </subcellularLocation>
</comment>
<evidence type="ECO:0000256" key="1">
    <source>
        <dbReference type="ARBA" id="ARBA00004141"/>
    </source>
</evidence>
<feature type="compositionally biased region" description="Polar residues" evidence="6">
    <location>
        <begin position="360"/>
        <end position="371"/>
    </location>
</feature>
<evidence type="ECO:0000256" key="6">
    <source>
        <dbReference type="SAM" id="MobiDB-lite"/>
    </source>
</evidence>
<dbReference type="PANTHER" id="PTHR33048:SF123">
    <property type="entry name" value="INTEGRAL MEMBRANE PROTEIN"/>
    <property type="match status" value="1"/>
</dbReference>
<evidence type="ECO:0000313" key="10">
    <source>
        <dbReference type="Proteomes" id="UP001285441"/>
    </source>
</evidence>
<feature type="region of interest" description="Disordered" evidence="6">
    <location>
        <begin position="295"/>
        <end position="378"/>
    </location>
</feature>
<evidence type="ECO:0000256" key="3">
    <source>
        <dbReference type="ARBA" id="ARBA00022989"/>
    </source>
</evidence>
<dbReference type="InterPro" id="IPR049326">
    <property type="entry name" value="Rhodopsin_dom_fungi"/>
</dbReference>
<dbReference type="PANTHER" id="PTHR33048">
    <property type="entry name" value="PTH11-LIKE INTEGRAL MEMBRANE PROTEIN (AFU_ORTHOLOGUE AFUA_5G11245)"/>
    <property type="match status" value="1"/>
</dbReference>
<keyword evidence="3 7" id="KW-1133">Transmembrane helix</keyword>
<dbReference type="Proteomes" id="UP001285441">
    <property type="component" value="Unassembled WGS sequence"/>
</dbReference>
<dbReference type="InterPro" id="IPR052337">
    <property type="entry name" value="SAT4-like"/>
</dbReference>
<name>A0AAE0NUR0_9PEZI</name>
<accession>A0AAE0NUR0</accession>
<dbReference type="GO" id="GO:0016020">
    <property type="term" value="C:membrane"/>
    <property type="evidence" value="ECO:0007669"/>
    <property type="project" value="UniProtKB-SubCell"/>
</dbReference>
<dbReference type="AlphaFoldDB" id="A0AAE0NUR0"/>
<feature type="transmembrane region" description="Helical" evidence="7">
    <location>
        <begin position="114"/>
        <end position="132"/>
    </location>
</feature>
<keyword evidence="4 7" id="KW-0472">Membrane</keyword>
<protein>
    <recommendedName>
        <fullName evidence="8">Rhodopsin domain-containing protein</fullName>
    </recommendedName>
</protein>
<evidence type="ECO:0000313" key="9">
    <source>
        <dbReference type="EMBL" id="KAK3387980.1"/>
    </source>
</evidence>
<keyword evidence="10" id="KW-1185">Reference proteome</keyword>
<feature type="compositionally biased region" description="Low complexity" evidence="6">
    <location>
        <begin position="295"/>
        <end position="307"/>
    </location>
</feature>
<feature type="transmembrane region" description="Helical" evidence="7">
    <location>
        <begin position="144"/>
        <end position="165"/>
    </location>
</feature>
<reference evidence="9" key="1">
    <citation type="journal article" date="2023" name="Mol. Phylogenet. Evol.">
        <title>Genome-scale phylogeny and comparative genomics of the fungal order Sordariales.</title>
        <authorList>
            <person name="Hensen N."/>
            <person name="Bonometti L."/>
            <person name="Westerberg I."/>
            <person name="Brannstrom I.O."/>
            <person name="Guillou S."/>
            <person name="Cros-Aarteil S."/>
            <person name="Calhoun S."/>
            <person name="Haridas S."/>
            <person name="Kuo A."/>
            <person name="Mondo S."/>
            <person name="Pangilinan J."/>
            <person name="Riley R."/>
            <person name="LaButti K."/>
            <person name="Andreopoulos B."/>
            <person name="Lipzen A."/>
            <person name="Chen C."/>
            <person name="Yan M."/>
            <person name="Daum C."/>
            <person name="Ng V."/>
            <person name="Clum A."/>
            <person name="Steindorff A."/>
            <person name="Ohm R.A."/>
            <person name="Martin F."/>
            <person name="Silar P."/>
            <person name="Natvig D.O."/>
            <person name="Lalanne C."/>
            <person name="Gautier V."/>
            <person name="Ament-Velasquez S.L."/>
            <person name="Kruys A."/>
            <person name="Hutchinson M.I."/>
            <person name="Powell A.J."/>
            <person name="Barry K."/>
            <person name="Miller A.N."/>
            <person name="Grigoriev I.V."/>
            <person name="Debuchy R."/>
            <person name="Gladieux P."/>
            <person name="Hiltunen Thoren M."/>
            <person name="Johannesson H."/>
        </authorList>
    </citation>
    <scope>NUCLEOTIDE SEQUENCE</scope>
    <source>
        <strain evidence="9">CBS 232.78</strain>
    </source>
</reference>
<sequence length="378" mass="42449">MVFVNLALLARDVGEMQSRATTIYGFMGAFVPLAFMAVCLRLYTRYKFAKIGADDILISIGFVLYIGLMIATIYAVMYGLGLHMKDVRHETEVSMQKVVFLKLPRQQCGFTSQVLYPPALGVIKMSIIMFLLRVLPVDHAWRKPLYGLAAWVVASESAFTIALFLQCRPLNFYWDKTIEGTCFDQPKFYYVDASLNMTTDIIILSLPWFIFRHLNLSKRRRYELLSVCSVGVFTLISSIVRLPYLHNLNQSKDPTWDVVDICIWSIAELGSAITLSSVPAIRPLIAHYFPTFMGSRSKSSNNSGPSNHAPSAGSRKTDIAAHASQTRSNKPHWLSYTELEDIDDVSPGGQKRSDSDMESQRNILTPSQSVTVPGKVKH</sequence>
<feature type="transmembrane region" description="Helical" evidence="7">
    <location>
        <begin position="193"/>
        <end position="211"/>
    </location>
</feature>
<feature type="transmembrane region" description="Helical" evidence="7">
    <location>
        <begin position="23"/>
        <end position="44"/>
    </location>
</feature>
<evidence type="ECO:0000259" key="8">
    <source>
        <dbReference type="Pfam" id="PF20684"/>
    </source>
</evidence>
<feature type="transmembrane region" description="Helical" evidence="7">
    <location>
        <begin position="56"/>
        <end position="77"/>
    </location>
</feature>
<evidence type="ECO:0000256" key="2">
    <source>
        <dbReference type="ARBA" id="ARBA00022692"/>
    </source>
</evidence>
<evidence type="ECO:0000256" key="4">
    <source>
        <dbReference type="ARBA" id="ARBA00023136"/>
    </source>
</evidence>
<comment type="similarity">
    <text evidence="5">Belongs to the SAT4 family.</text>
</comment>
<proteinExistence type="inferred from homology"/>
<evidence type="ECO:0000256" key="7">
    <source>
        <dbReference type="SAM" id="Phobius"/>
    </source>
</evidence>
<dbReference type="Pfam" id="PF20684">
    <property type="entry name" value="Fung_rhodopsin"/>
    <property type="match status" value="1"/>
</dbReference>
<reference evidence="9" key="2">
    <citation type="submission" date="2023-06" db="EMBL/GenBank/DDBJ databases">
        <authorList>
            <consortium name="Lawrence Berkeley National Laboratory"/>
            <person name="Haridas S."/>
            <person name="Hensen N."/>
            <person name="Bonometti L."/>
            <person name="Westerberg I."/>
            <person name="Brannstrom I.O."/>
            <person name="Guillou S."/>
            <person name="Cros-Aarteil S."/>
            <person name="Calhoun S."/>
            <person name="Kuo A."/>
            <person name="Mondo S."/>
            <person name="Pangilinan J."/>
            <person name="Riley R."/>
            <person name="LaButti K."/>
            <person name="Andreopoulos B."/>
            <person name="Lipzen A."/>
            <person name="Chen C."/>
            <person name="Yanf M."/>
            <person name="Daum C."/>
            <person name="Ng V."/>
            <person name="Clum A."/>
            <person name="Steindorff A."/>
            <person name="Ohm R."/>
            <person name="Martin F."/>
            <person name="Silar P."/>
            <person name="Natvig D."/>
            <person name="Lalanne C."/>
            <person name="Gautier V."/>
            <person name="Ament-velasquez S.L."/>
            <person name="Kruys A."/>
            <person name="Hutchinson M.I."/>
            <person name="Powell A.J."/>
            <person name="Barry K."/>
            <person name="Miller A.N."/>
            <person name="Grigoriev I.V."/>
            <person name="Debuchy R."/>
            <person name="Gladieux P."/>
            <person name="Thoren M.H."/>
            <person name="Johannesson H."/>
        </authorList>
    </citation>
    <scope>NUCLEOTIDE SEQUENCE</scope>
    <source>
        <strain evidence="9">CBS 232.78</strain>
    </source>
</reference>